<sequence length="1121" mass="116290">MKKTQRARRGFRSVIAVAAIVLASLGVQPAAADENSITTLSLTQITAASQPSGSPFQYRLSYSCSNLDNVVCGEDPVITVPLGDAAAMAVDVADSAAVVSWEVVGDDLRIVLDDLAEGSAGTIDFTVTPPNRTTPNGTSWTLDAELAFGDGVTPGASAPGSVASTATAAASLVVLKDASQRFQVPGGEISYDIRWTCPQSGDARGVEDLRALTIVDTLPAGLTFVSSSPAATAVNGQTITIDVDPDDLGSACRTGATSSSVTIVATVDDDVTDGTVLTNTVTATGTPLSGSPTVESTDDARITVVDQLGAGEPSKSGYGPVTHEVGDPDSWYEDRGGYLSGTFPGAWLDTGAAAVRDGQALTASELVYGVVEAMYGLSVAMPGPGFEHAVVDPMPCTDSSAGPVYTSNEPGDLCQNMAFHPTMVTVRGSSSATTGGVDPDYLPRGRLADGTVIDLEPGPIVASEVSDGLLAFRTYYVPEEAVESVAELVFPRSASMTNQSTTYTVGGYIDDTHAAGDVIRNDFTLDTFVPDEEEPTATSVSEYGSVYVLDSPQVGVQKWADSAGDDSSFAIEASFVAPDVSQLAGPLTITDRLPAGLQISGPITSDGAYEWTTATTVDFDWDVTQALDPATGETVVTIEVPYEQFAEVRTGGNWSMGFVIPVIPEFPGEYPNVAQVTMNDGAVDDTLCRRGTPVEGTSGVGFACQDDATLVIDPEPGSDAVQVFKTVRGSEDDAFLRNPAIGAVSADGGPVAYRLNWTNKSSAEVGDVVLYDLLPSVGDTGTLAETAGHQRGSTFTPALVGIAALPGGVSVEYSAATNPCRDEVYPDATNTTCVDDWAPTAPADLSTVTALRFVSTETYGFDEGFVIELTMTAPEIATPQDIAWNTFAAAQTNLDTAEAIRPVESARVGLARPDFGAGEPQWSLRKEALVDGAVIPDGTAVNPGDTVTYRVIATNEGTAAIEDVVLRDDLSRVLDDAAFVVGSAELSVTGSAPVVVGDPVGDTLRTEPFALPVGAEAVLTYQVRVDDDAWDRTLTNVVTGEGGTEENPTPPLPCDDDCTTEQVTPPQPSETPAPTPAPADDEPELAVTGGTVAWTAIGAAVVLLVVGGLLLRRRRERDTTA</sequence>
<protein>
    <submittedName>
        <fullName evidence="6">LPXTG cell wall anchor domain-containing protein</fullName>
    </submittedName>
</protein>
<proteinExistence type="predicted"/>
<dbReference type="InterPro" id="IPR047589">
    <property type="entry name" value="DUF11_rpt"/>
</dbReference>
<feature type="compositionally biased region" description="Pro residues" evidence="1">
    <location>
        <begin position="1065"/>
        <end position="1077"/>
    </location>
</feature>
<dbReference type="RefSeq" id="WP_204980851.1">
    <property type="nucleotide sequence ID" value="NZ_JBHTII010000001.1"/>
</dbReference>
<organism evidence="6 7">
    <name type="scientific">Microbacterium insulae</name>
    <dbReference type="NCBI Taxonomy" id="483014"/>
    <lineage>
        <taxon>Bacteria</taxon>
        <taxon>Bacillati</taxon>
        <taxon>Actinomycetota</taxon>
        <taxon>Actinomycetes</taxon>
        <taxon>Micrococcales</taxon>
        <taxon>Microbacteriaceae</taxon>
        <taxon>Microbacterium</taxon>
    </lineage>
</organism>
<feature type="domain" description="DUF11" evidence="4">
    <location>
        <begin position="173"/>
        <end position="287"/>
    </location>
</feature>
<keyword evidence="7" id="KW-1185">Reference proteome</keyword>
<dbReference type="InterPro" id="IPR057687">
    <property type="entry name" value="DUF7927"/>
</dbReference>
<feature type="chain" id="PRO_5045850790" evidence="3">
    <location>
        <begin position="33"/>
        <end position="1121"/>
    </location>
</feature>
<dbReference type="InterPro" id="IPR001434">
    <property type="entry name" value="OmcB-like_DUF11"/>
</dbReference>
<comment type="caution">
    <text evidence="6">The sequence shown here is derived from an EMBL/GenBank/DDBJ whole genome shotgun (WGS) entry which is preliminary data.</text>
</comment>
<feature type="region of interest" description="Disordered" evidence="1">
    <location>
        <begin position="1036"/>
        <end position="1085"/>
    </location>
</feature>
<keyword evidence="3" id="KW-0732">Signal</keyword>
<evidence type="ECO:0000259" key="5">
    <source>
        <dbReference type="Pfam" id="PF25549"/>
    </source>
</evidence>
<name>A0ABW3AFL2_9MICO</name>
<feature type="domain" description="DUF7927" evidence="5">
    <location>
        <begin position="936"/>
        <end position="1063"/>
    </location>
</feature>
<dbReference type="NCBIfam" id="TIGR01451">
    <property type="entry name" value="B_ant_repeat"/>
    <property type="match status" value="1"/>
</dbReference>
<dbReference type="Pfam" id="PF01345">
    <property type="entry name" value="DUF11"/>
    <property type="match status" value="1"/>
</dbReference>
<dbReference type="Gene3D" id="2.60.40.740">
    <property type="match status" value="1"/>
</dbReference>
<keyword evidence="2" id="KW-1133">Transmembrane helix</keyword>
<evidence type="ECO:0000313" key="6">
    <source>
        <dbReference type="EMBL" id="MFD0789682.1"/>
    </source>
</evidence>
<dbReference type="Pfam" id="PF25549">
    <property type="entry name" value="DUF7927"/>
    <property type="match status" value="1"/>
</dbReference>
<evidence type="ECO:0000256" key="2">
    <source>
        <dbReference type="SAM" id="Phobius"/>
    </source>
</evidence>
<dbReference type="NCBIfam" id="TIGR01167">
    <property type="entry name" value="LPXTG_anchor"/>
    <property type="match status" value="1"/>
</dbReference>
<evidence type="ECO:0000256" key="1">
    <source>
        <dbReference type="SAM" id="MobiDB-lite"/>
    </source>
</evidence>
<keyword evidence="2" id="KW-0812">Transmembrane</keyword>
<evidence type="ECO:0000259" key="4">
    <source>
        <dbReference type="Pfam" id="PF01345"/>
    </source>
</evidence>
<evidence type="ECO:0000256" key="3">
    <source>
        <dbReference type="SAM" id="SignalP"/>
    </source>
</evidence>
<dbReference type="Proteomes" id="UP001597055">
    <property type="component" value="Unassembled WGS sequence"/>
</dbReference>
<evidence type="ECO:0000313" key="7">
    <source>
        <dbReference type="Proteomes" id="UP001597055"/>
    </source>
</evidence>
<feature type="transmembrane region" description="Helical" evidence="2">
    <location>
        <begin position="1092"/>
        <end position="1111"/>
    </location>
</feature>
<keyword evidence="2" id="KW-0472">Membrane</keyword>
<accession>A0ABW3AFL2</accession>
<reference evidence="7" key="1">
    <citation type="journal article" date="2019" name="Int. J. Syst. Evol. Microbiol.">
        <title>The Global Catalogue of Microorganisms (GCM) 10K type strain sequencing project: providing services to taxonomists for standard genome sequencing and annotation.</title>
        <authorList>
            <consortium name="The Broad Institute Genomics Platform"/>
            <consortium name="The Broad Institute Genome Sequencing Center for Infectious Disease"/>
            <person name="Wu L."/>
            <person name="Ma J."/>
        </authorList>
    </citation>
    <scope>NUCLEOTIDE SEQUENCE [LARGE SCALE GENOMIC DNA]</scope>
    <source>
        <strain evidence="7">CCUG 54523</strain>
    </source>
</reference>
<feature type="signal peptide" evidence="3">
    <location>
        <begin position="1"/>
        <end position="32"/>
    </location>
</feature>
<gene>
    <name evidence="6" type="ORF">ACFQ0P_04675</name>
</gene>
<dbReference type="EMBL" id="JBHTII010000001">
    <property type="protein sequence ID" value="MFD0789682.1"/>
    <property type="molecule type" value="Genomic_DNA"/>
</dbReference>